<dbReference type="Pfam" id="PF23750">
    <property type="entry name" value="RsgI_M"/>
    <property type="match status" value="1"/>
</dbReference>
<feature type="compositionally biased region" description="Low complexity" evidence="1">
    <location>
        <begin position="279"/>
        <end position="304"/>
    </location>
</feature>
<dbReference type="OrthoDB" id="9800626at2"/>
<gene>
    <name evidence="4" type="ORF">EUBVEN_02777</name>
</gene>
<dbReference type="InterPro" id="IPR055431">
    <property type="entry name" value="RsgI_M"/>
</dbReference>
<evidence type="ECO:0000259" key="3">
    <source>
        <dbReference type="Pfam" id="PF23750"/>
    </source>
</evidence>
<dbReference type="RefSeq" id="WP_005360695.1">
    <property type="nucleotide sequence ID" value="NZ_DS264270.1"/>
</dbReference>
<sequence>MQEKDIKEKLNQELDKMAPDILEKVLAKPIEPIESEENLFNNEPLFEEKKDKGKYLWIPQVIAVVACLVLVAVLSSIWFKPNVTPTAPDPKMATAFTITIDVNPSITMKVKKDNTVESIKASNKDAKKVVKKVKKKLKDDTTYGEAVEMVVSGLKKKGYLKKDNSAMLVSVVTEDGKAGKEKLKEVKGYTKQIKKDKKVKCATIYQNCVSNEKIKKVAKKNKVSEGKAALCIKIAKKEKVSIKKMCKKSIFILIKQVEKTKIDVEPDIEIDDEINVVPEEPTGETESAIIEETTEIGSESSTENMETETGEETSPVSENVNENETIPETVQNSQP</sequence>
<keyword evidence="2" id="KW-0472">Membrane</keyword>
<feature type="domain" description="Anti-sigma factor RsgI-like middle" evidence="3">
    <location>
        <begin position="97"/>
        <end position="230"/>
    </location>
</feature>
<accession>A5ZAM6</accession>
<dbReference type="EMBL" id="AAVL02000038">
    <property type="protein sequence ID" value="EDM50127.1"/>
    <property type="molecule type" value="Genomic_DNA"/>
</dbReference>
<evidence type="ECO:0000256" key="1">
    <source>
        <dbReference type="SAM" id="MobiDB-lite"/>
    </source>
</evidence>
<comment type="caution">
    <text evidence="4">The sequence shown here is derived from an EMBL/GenBank/DDBJ whole genome shotgun (WGS) entry which is preliminary data.</text>
</comment>
<dbReference type="Proteomes" id="UP000006000">
    <property type="component" value="Unassembled WGS sequence"/>
</dbReference>
<protein>
    <recommendedName>
        <fullName evidence="3">Anti-sigma factor RsgI-like middle domain-containing protein</fullName>
    </recommendedName>
</protein>
<keyword evidence="2" id="KW-1133">Transmembrane helix</keyword>
<evidence type="ECO:0000313" key="4">
    <source>
        <dbReference type="EMBL" id="EDM50127.1"/>
    </source>
</evidence>
<organism evidence="4 5">
    <name type="scientific">Eubacterium ventriosum ATCC 27560</name>
    <dbReference type="NCBI Taxonomy" id="411463"/>
    <lineage>
        <taxon>Bacteria</taxon>
        <taxon>Bacillati</taxon>
        <taxon>Bacillota</taxon>
        <taxon>Clostridia</taxon>
        <taxon>Eubacteriales</taxon>
        <taxon>Eubacteriaceae</taxon>
        <taxon>Eubacterium</taxon>
    </lineage>
</organism>
<feature type="transmembrane region" description="Helical" evidence="2">
    <location>
        <begin position="55"/>
        <end position="79"/>
    </location>
</feature>
<proteinExistence type="predicted"/>
<evidence type="ECO:0000313" key="5">
    <source>
        <dbReference type="Proteomes" id="UP000006000"/>
    </source>
</evidence>
<reference evidence="4 5" key="1">
    <citation type="submission" date="2007-03" db="EMBL/GenBank/DDBJ databases">
        <authorList>
            <person name="Fulton L."/>
            <person name="Clifton S."/>
            <person name="Fulton B."/>
            <person name="Xu J."/>
            <person name="Minx P."/>
            <person name="Pepin K.H."/>
            <person name="Johnson M."/>
            <person name="Thiruvilangam P."/>
            <person name="Bhonagiri V."/>
            <person name="Nash W.E."/>
            <person name="Mardis E.R."/>
            <person name="Wilson R.K."/>
        </authorList>
    </citation>
    <scope>NUCLEOTIDE SEQUENCE [LARGE SCALE GENOMIC DNA]</scope>
    <source>
        <strain evidence="4 5">ATCC 27560</strain>
    </source>
</reference>
<feature type="compositionally biased region" description="Polar residues" evidence="1">
    <location>
        <begin position="315"/>
        <end position="335"/>
    </location>
</feature>
<dbReference type="AlphaFoldDB" id="A5ZAM6"/>
<dbReference type="HOGENOM" id="CLU_828316_0_0_9"/>
<evidence type="ECO:0000256" key="2">
    <source>
        <dbReference type="SAM" id="Phobius"/>
    </source>
</evidence>
<reference evidence="4 5" key="2">
    <citation type="submission" date="2007-04" db="EMBL/GenBank/DDBJ databases">
        <title>Draft genome sequence of Eubacterium ventriosum (ATCC 27560).</title>
        <authorList>
            <person name="Sudarsanam P."/>
            <person name="Ley R."/>
            <person name="Guruge J."/>
            <person name="Turnbaugh P.J."/>
            <person name="Mahowald M."/>
            <person name="Liep D."/>
            <person name="Gordon J."/>
        </authorList>
    </citation>
    <scope>NUCLEOTIDE SEQUENCE [LARGE SCALE GENOMIC DNA]</scope>
    <source>
        <strain evidence="4 5">ATCC 27560</strain>
    </source>
</reference>
<keyword evidence="2" id="KW-0812">Transmembrane</keyword>
<feature type="region of interest" description="Disordered" evidence="1">
    <location>
        <begin position="279"/>
        <end position="335"/>
    </location>
</feature>
<name>A5ZAM6_9FIRM</name>
<dbReference type="STRING" id="411463.EUBVEN_02777"/>